<dbReference type="AlphaFoldDB" id="A0A919DS59"/>
<reference evidence="2" key="2">
    <citation type="submission" date="2020-09" db="EMBL/GenBank/DDBJ databases">
        <authorList>
            <person name="Sun Q."/>
            <person name="Zhou Y."/>
        </authorList>
    </citation>
    <scope>NUCLEOTIDE SEQUENCE</scope>
    <source>
        <strain evidence="2">CGMCC 4.7403</strain>
    </source>
</reference>
<gene>
    <name evidence="2" type="ORF">GCM10017771_96210</name>
</gene>
<evidence type="ECO:0000313" key="2">
    <source>
        <dbReference type="EMBL" id="GHE72319.1"/>
    </source>
</evidence>
<dbReference type="Proteomes" id="UP000603227">
    <property type="component" value="Unassembled WGS sequence"/>
</dbReference>
<dbReference type="Pfam" id="PF13546">
    <property type="entry name" value="DDE_5"/>
    <property type="match status" value="1"/>
</dbReference>
<dbReference type="EMBL" id="BNAT01000087">
    <property type="protein sequence ID" value="GHE72319.1"/>
    <property type="molecule type" value="Genomic_DNA"/>
</dbReference>
<dbReference type="PANTHER" id="PTHR33627:SF1">
    <property type="entry name" value="TRANSPOSASE"/>
    <property type="match status" value="1"/>
</dbReference>
<evidence type="ECO:0000313" key="3">
    <source>
        <dbReference type="Proteomes" id="UP000603227"/>
    </source>
</evidence>
<dbReference type="PANTHER" id="PTHR33627">
    <property type="entry name" value="TRANSPOSASE"/>
    <property type="match status" value="1"/>
</dbReference>
<reference evidence="2" key="1">
    <citation type="journal article" date="2014" name="Int. J. Syst. Evol. Microbiol.">
        <title>Complete genome sequence of Corynebacterium casei LMG S-19264T (=DSM 44701T), isolated from a smear-ripened cheese.</title>
        <authorList>
            <consortium name="US DOE Joint Genome Institute (JGI-PGF)"/>
            <person name="Walter F."/>
            <person name="Albersmeier A."/>
            <person name="Kalinowski J."/>
            <person name="Ruckert C."/>
        </authorList>
    </citation>
    <scope>NUCLEOTIDE SEQUENCE</scope>
    <source>
        <strain evidence="2">CGMCC 4.7403</strain>
    </source>
</reference>
<accession>A0A919DS59</accession>
<keyword evidence="3" id="KW-1185">Reference proteome</keyword>
<dbReference type="InterPro" id="IPR038721">
    <property type="entry name" value="IS701-like_DDE_dom"/>
</dbReference>
<dbReference type="InterPro" id="IPR039365">
    <property type="entry name" value="IS701-like"/>
</dbReference>
<organism evidence="2 3">
    <name type="scientific">Streptomyces capitiformicae</name>
    <dbReference type="NCBI Taxonomy" id="2014920"/>
    <lineage>
        <taxon>Bacteria</taxon>
        <taxon>Bacillati</taxon>
        <taxon>Actinomycetota</taxon>
        <taxon>Actinomycetes</taxon>
        <taxon>Kitasatosporales</taxon>
        <taxon>Streptomycetaceae</taxon>
        <taxon>Streptomyces</taxon>
    </lineage>
</organism>
<sequence>MCWTLAEQAGDATPYGLQHLLSRARWDADAVRDDIRGFVVERLRHEDAVLVVDETGDIKKGVATVGVQRQYNGTAGACTSISPR</sequence>
<feature type="domain" description="Transposase IS701-like DDE" evidence="1">
    <location>
        <begin position="12"/>
        <end position="76"/>
    </location>
</feature>
<evidence type="ECO:0000259" key="1">
    <source>
        <dbReference type="Pfam" id="PF13546"/>
    </source>
</evidence>
<proteinExistence type="predicted"/>
<name>A0A919DS59_9ACTN</name>
<comment type="caution">
    <text evidence="2">The sequence shown here is derived from an EMBL/GenBank/DDBJ whole genome shotgun (WGS) entry which is preliminary data.</text>
</comment>
<protein>
    <recommendedName>
        <fullName evidence="1">Transposase IS701-like DDE domain-containing protein</fullName>
    </recommendedName>
</protein>